<feature type="region of interest" description="Disordered" evidence="2">
    <location>
        <begin position="187"/>
        <end position="231"/>
    </location>
</feature>
<feature type="region of interest" description="Disordered" evidence="2">
    <location>
        <begin position="523"/>
        <end position="554"/>
    </location>
</feature>
<reference evidence="3 4" key="1">
    <citation type="submission" date="2014-04" db="EMBL/GenBank/DDBJ databases">
        <authorList>
            <consortium name="DOE Joint Genome Institute"/>
            <person name="Kuo A."/>
            <person name="Tarkka M."/>
            <person name="Buscot F."/>
            <person name="Kohler A."/>
            <person name="Nagy L.G."/>
            <person name="Floudas D."/>
            <person name="Copeland A."/>
            <person name="Barry K.W."/>
            <person name="Cichocki N."/>
            <person name="Veneault-Fourrey C."/>
            <person name="LaButti K."/>
            <person name="Lindquist E.A."/>
            <person name="Lipzen A."/>
            <person name="Lundell T."/>
            <person name="Morin E."/>
            <person name="Murat C."/>
            <person name="Sun H."/>
            <person name="Tunlid A."/>
            <person name="Henrissat B."/>
            <person name="Grigoriev I.V."/>
            <person name="Hibbett D.S."/>
            <person name="Martin F."/>
            <person name="Nordberg H.P."/>
            <person name="Cantor M.N."/>
            <person name="Hua S.X."/>
        </authorList>
    </citation>
    <scope>NUCLEOTIDE SEQUENCE [LARGE SCALE GENOMIC DNA]</scope>
    <source>
        <strain evidence="3 4">F 1598</strain>
    </source>
</reference>
<feature type="coiled-coil region" evidence="1">
    <location>
        <begin position="244"/>
        <end position="271"/>
    </location>
</feature>
<dbReference type="OrthoDB" id="3067611at2759"/>
<sequence>MAKPLQPCLVNPIPTSSSQTVIIYKHTYFNENANDLKDYPYFTGRSIRSQGNACTIHYVEFRCASTPPSDIGHPGDVWIDLTPDKFGLYAKVGADWKKWPGLLAHDDSLIVHPHVPIRVLWCTKRCVTWLNRKSILSDWATHRAEFSNDEAAQDGLNPENIIGRMLAHEESTSRKPDSAVVGHNAHKLPNVSETDLSSSFVSSSPTSTRSPGRPANLPNLRTSNQRTSLDSSHKIRSVAEMQSEQQLLDKISDLSDENRRLSEEVVRLREETAHRKSLGPFRDVVLAAVGEAAFSEELLDIAKDAAISQLMKMVTRLSEELHTSRTSYLDEVTNVSKKLNEAEISRSELMRCLTGFHSTVDLHMHKKTPEDDLLANNSGSDNNASDYTPIERTREIFINSDTQISQSQLETVSPSTTIIPEPFSSLMTYPGSSTVADDSAVVNLSIDLASSPSFQRPHSVGIENNVNLPGAESSLRDRNGSATRSASPTHASSSPFTNHPINDAGPIFDQAIQASRKRRLSQVVSAETQRSTVVHRAANGEFRQRSSESVPSTTDVEVANLSESSTSAGDDLGVGMTVKEEPSQLCLMKRSQSSECPSHRDKDERRLKQDHLDKLYTLDADRYFCHACFIRSEKVTVHSHKLPSASFPKTVSTQVLIGHYEKKHPETCKKFIDLWSRLEA</sequence>
<feature type="compositionally biased region" description="Polar residues" evidence="2">
    <location>
        <begin position="480"/>
        <end position="500"/>
    </location>
</feature>
<evidence type="ECO:0000256" key="1">
    <source>
        <dbReference type="SAM" id="Coils"/>
    </source>
</evidence>
<evidence type="ECO:0000313" key="4">
    <source>
        <dbReference type="Proteomes" id="UP000054166"/>
    </source>
</evidence>
<proteinExistence type="predicted"/>
<evidence type="ECO:0000313" key="3">
    <source>
        <dbReference type="EMBL" id="KIM77905.1"/>
    </source>
</evidence>
<dbReference type="HOGENOM" id="CLU_404440_0_0_1"/>
<name>A0A0C3EZD0_PILCF</name>
<feature type="compositionally biased region" description="Polar residues" evidence="2">
    <location>
        <begin position="523"/>
        <end position="532"/>
    </location>
</feature>
<protein>
    <submittedName>
        <fullName evidence="3">Uncharacterized protein</fullName>
    </submittedName>
</protein>
<dbReference type="AlphaFoldDB" id="A0A0C3EZD0"/>
<dbReference type="InParanoid" id="A0A0C3EZD0"/>
<reference evidence="4" key="2">
    <citation type="submission" date="2015-01" db="EMBL/GenBank/DDBJ databases">
        <title>Evolutionary Origins and Diversification of the Mycorrhizal Mutualists.</title>
        <authorList>
            <consortium name="DOE Joint Genome Institute"/>
            <consortium name="Mycorrhizal Genomics Consortium"/>
            <person name="Kohler A."/>
            <person name="Kuo A."/>
            <person name="Nagy L.G."/>
            <person name="Floudas D."/>
            <person name="Copeland A."/>
            <person name="Barry K.W."/>
            <person name="Cichocki N."/>
            <person name="Veneault-Fourrey C."/>
            <person name="LaButti K."/>
            <person name="Lindquist E.A."/>
            <person name="Lipzen A."/>
            <person name="Lundell T."/>
            <person name="Morin E."/>
            <person name="Murat C."/>
            <person name="Riley R."/>
            <person name="Ohm R."/>
            <person name="Sun H."/>
            <person name="Tunlid A."/>
            <person name="Henrissat B."/>
            <person name="Grigoriev I.V."/>
            <person name="Hibbett D.S."/>
            <person name="Martin F."/>
        </authorList>
    </citation>
    <scope>NUCLEOTIDE SEQUENCE [LARGE SCALE GENOMIC DNA]</scope>
    <source>
        <strain evidence="4">F 1598</strain>
    </source>
</reference>
<feature type="compositionally biased region" description="Polar residues" evidence="2">
    <location>
        <begin position="453"/>
        <end position="467"/>
    </location>
</feature>
<feature type="compositionally biased region" description="Low complexity" evidence="2">
    <location>
        <begin position="192"/>
        <end position="210"/>
    </location>
</feature>
<feature type="compositionally biased region" description="Polar residues" evidence="2">
    <location>
        <begin position="219"/>
        <end position="230"/>
    </location>
</feature>
<dbReference type="Proteomes" id="UP000054166">
    <property type="component" value="Unassembled WGS sequence"/>
</dbReference>
<dbReference type="EMBL" id="KN833020">
    <property type="protein sequence ID" value="KIM77905.1"/>
    <property type="molecule type" value="Genomic_DNA"/>
</dbReference>
<evidence type="ECO:0000256" key="2">
    <source>
        <dbReference type="SAM" id="MobiDB-lite"/>
    </source>
</evidence>
<organism evidence="3 4">
    <name type="scientific">Piloderma croceum (strain F 1598)</name>
    <dbReference type="NCBI Taxonomy" id="765440"/>
    <lineage>
        <taxon>Eukaryota</taxon>
        <taxon>Fungi</taxon>
        <taxon>Dikarya</taxon>
        <taxon>Basidiomycota</taxon>
        <taxon>Agaricomycotina</taxon>
        <taxon>Agaricomycetes</taxon>
        <taxon>Agaricomycetidae</taxon>
        <taxon>Atheliales</taxon>
        <taxon>Atheliaceae</taxon>
        <taxon>Piloderma</taxon>
    </lineage>
</organism>
<keyword evidence="4" id="KW-1185">Reference proteome</keyword>
<keyword evidence="1" id="KW-0175">Coiled coil</keyword>
<accession>A0A0C3EZD0</accession>
<gene>
    <name evidence="3" type="ORF">PILCRDRAFT_824893</name>
</gene>
<feature type="region of interest" description="Disordered" evidence="2">
    <location>
        <begin position="453"/>
        <end position="505"/>
    </location>
</feature>